<protein>
    <submittedName>
        <fullName evidence="2">Uncharacterized protein</fullName>
    </submittedName>
</protein>
<gene>
    <name evidence="2" type="ORF">B0H63DRAFT_466150</name>
</gene>
<feature type="transmembrane region" description="Helical" evidence="1">
    <location>
        <begin position="66"/>
        <end position="89"/>
    </location>
</feature>
<dbReference type="PANTHER" id="PTHR37544">
    <property type="entry name" value="SPRAY-RELATED"/>
    <property type="match status" value="1"/>
</dbReference>
<proteinExistence type="predicted"/>
<sequence>MEPHIANAQSRRRPRWESRSTSSLTFLYLAVVQIGLIVVLAVLVRISAQNNGIIDLAYTTAGTGSYTWAVPLLWTSVPPFGFGLFALTWTSMAHSMRDRQPYADLGRPQGTTIGRALLLDYRTVFGPVQWISAARHGHFQVGAALLTAAILSLVVPPLSARLLTDQLVSTNYPVAFRILSKYNESVLNRNDFENDAGSIIDWAPVINAATAVGLFNASNTPWTDSNHAYQGFSLEALGNDTNAVAYGNVAARSAHLDCMEIKDYVLEEAGEAFKISAADRGCPFVTHIGSFDGYALMFTTTAESGCTIAAGASRLVFVALRQPNNNKNNNNQTGLREDMTVISCISGYSETRGILGVQRKRDAASSGGPEPEILSFKPAEEPRVTFGANATGWHYEESNMLKVQSFSPTGRWSTSEFGRLVLYHAVSRNTTAGSLVDPRITVATPTVGQLLDSIQAMFRLVHIILVSSVMMVPVPAPAEQTAATVTAMRTTGEIHGQVLRLVVVPWVACTIAAVLGVCLVCTVWMWLYVRTHRTVLAEEPRGLLSHLQILYPTLQSGPLATGLLRILDDYQASDPGGVSFAEWINTRWNIDEATCTASSVDHRGVVLTISGLGLKGREAETQAERMLGSK</sequence>
<evidence type="ECO:0000256" key="1">
    <source>
        <dbReference type="SAM" id="Phobius"/>
    </source>
</evidence>
<evidence type="ECO:0000313" key="2">
    <source>
        <dbReference type="EMBL" id="KAK3390609.1"/>
    </source>
</evidence>
<reference evidence="2" key="2">
    <citation type="submission" date="2023-06" db="EMBL/GenBank/DDBJ databases">
        <authorList>
            <consortium name="Lawrence Berkeley National Laboratory"/>
            <person name="Haridas S."/>
            <person name="Hensen N."/>
            <person name="Bonometti L."/>
            <person name="Westerberg I."/>
            <person name="Brannstrom I.O."/>
            <person name="Guillou S."/>
            <person name="Cros-Aarteil S."/>
            <person name="Calhoun S."/>
            <person name="Kuo A."/>
            <person name="Mondo S."/>
            <person name="Pangilinan J."/>
            <person name="Riley R."/>
            <person name="LaButti K."/>
            <person name="Andreopoulos B."/>
            <person name="Lipzen A."/>
            <person name="Chen C."/>
            <person name="Yanf M."/>
            <person name="Daum C."/>
            <person name="Ng V."/>
            <person name="Clum A."/>
            <person name="Steindorff A."/>
            <person name="Ohm R."/>
            <person name="Martin F."/>
            <person name="Silar P."/>
            <person name="Natvig D."/>
            <person name="Lalanne C."/>
            <person name="Gautier V."/>
            <person name="Ament-velasquez S.L."/>
            <person name="Kruys A."/>
            <person name="Hutchinson M.I."/>
            <person name="Powell A.J."/>
            <person name="Barry K."/>
            <person name="Miller A.N."/>
            <person name="Grigoriev I.V."/>
            <person name="Debuchy R."/>
            <person name="Gladieux P."/>
            <person name="Thoren M.H."/>
            <person name="Johannesson H."/>
        </authorList>
    </citation>
    <scope>NUCLEOTIDE SEQUENCE</scope>
    <source>
        <strain evidence="2">CBS 232.78</strain>
    </source>
</reference>
<dbReference type="PANTHER" id="PTHR37544:SF3">
    <property type="entry name" value="SPRAY"/>
    <property type="match status" value="1"/>
</dbReference>
<dbReference type="Proteomes" id="UP001285441">
    <property type="component" value="Unassembled WGS sequence"/>
</dbReference>
<accession>A0AAE0U4Y0</accession>
<dbReference type="EMBL" id="JAULSW010000002">
    <property type="protein sequence ID" value="KAK3390609.1"/>
    <property type="molecule type" value="Genomic_DNA"/>
</dbReference>
<comment type="caution">
    <text evidence="2">The sequence shown here is derived from an EMBL/GenBank/DDBJ whole genome shotgun (WGS) entry which is preliminary data.</text>
</comment>
<evidence type="ECO:0000313" key="3">
    <source>
        <dbReference type="Proteomes" id="UP001285441"/>
    </source>
</evidence>
<keyword evidence="1" id="KW-0812">Transmembrane</keyword>
<keyword evidence="3" id="KW-1185">Reference proteome</keyword>
<dbReference type="Pfam" id="PF11915">
    <property type="entry name" value="DUF3433"/>
    <property type="match status" value="1"/>
</dbReference>
<organism evidence="2 3">
    <name type="scientific">Podospora didyma</name>
    <dbReference type="NCBI Taxonomy" id="330526"/>
    <lineage>
        <taxon>Eukaryota</taxon>
        <taxon>Fungi</taxon>
        <taxon>Dikarya</taxon>
        <taxon>Ascomycota</taxon>
        <taxon>Pezizomycotina</taxon>
        <taxon>Sordariomycetes</taxon>
        <taxon>Sordariomycetidae</taxon>
        <taxon>Sordariales</taxon>
        <taxon>Podosporaceae</taxon>
        <taxon>Podospora</taxon>
    </lineage>
</organism>
<feature type="transmembrane region" description="Helical" evidence="1">
    <location>
        <begin position="498"/>
        <end position="527"/>
    </location>
</feature>
<dbReference type="AlphaFoldDB" id="A0AAE0U4Y0"/>
<reference evidence="2" key="1">
    <citation type="journal article" date="2023" name="Mol. Phylogenet. Evol.">
        <title>Genome-scale phylogeny and comparative genomics of the fungal order Sordariales.</title>
        <authorList>
            <person name="Hensen N."/>
            <person name="Bonometti L."/>
            <person name="Westerberg I."/>
            <person name="Brannstrom I.O."/>
            <person name="Guillou S."/>
            <person name="Cros-Aarteil S."/>
            <person name="Calhoun S."/>
            <person name="Haridas S."/>
            <person name="Kuo A."/>
            <person name="Mondo S."/>
            <person name="Pangilinan J."/>
            <person name="Riley R."/>
            <person name="LaButti K."/>
            <person name="Andreopoulos B."/>
            <person name="Lipzen A."/>
            <person name="Chen C."/>
            <person name="Yan M."/>
            <person name="Daum C."/>
            <person name="Ng V."/>
            <person name="Clum A."/>
            <person name="Steindorff A."/>
            <person name="Ohm R.A."/>
            <person name="Martin F."/>
            <person name="Silar P."/>
            <person name="Natvig D.O."/>
            <person name="Lalanne C."/>
            <person name="Gautier V."/>
            <person name="Ament-Velasquez S.L."/>
            <person name="Kruys A."/>
            <person name="Hutchinson M.I."/>
            <person name="Powell A.J."/>
            <person name="Barry K."/>
            <person name="Miller A.N."/>
            <person name="Grigoriev I.V."/>
            <person name="Debuchy R."/>
            <person name="Gladieux P."/>
            <person name="Hiltunen Thoren M."/>
            <person name="Johannesson H."/>
        </authorList>
    </citation>
    <scope>NUCLEOTIDE SEQUENCE</scope>
    <source>
        <strain evidence="2">CBS 232.78</strain>
    </source>
</reference>
<name>A0AAE0U4Y0_9PEZI</name>
<dbReference type="InterPro" id="IPR021840">
    <property type="entry name" value="DUF3433"/>
</dbReference>
<keyword evidence="1" id="KW-1133">Transmembrane helix</keyword>
<keyword evidence="1" id="KW-0472">Membrane</keyword>
<feature type="transmembrane region" description="Helical" evidence="1">
    <location>
        <begin position="21"/>
        <end position="46"/>
    </location>
</feature>